<feature type="region of interest" description="Disordered" evidence="5">
    <location>
        <begin position="368"/>
        <end position="450"/>
    </location>
</feature>
<dbReference type="Pfam" id="PF00001">
    <property type="entry name" value="7tm_1"/>
    <property type="match status" value="1"/>
</dbReference>
<keyword evidence="2 6" id="KW-0812">Transmembrane</keyword>
<evidence type="ECO:0000313" key="8">
    <source>
        <dbReference type="EMBL" id="CAJ0582478.1"/>
    </source>
</evidence>
<feature type="transmembrane region" description="Helical" evidence="6">
    <location>
        <begin position="145"/>
        <end position="165"/>
    </location>
</feature>
<dbReference type="AlphaFoldDB" id="A0AA36DA14"/>
<evidence type="ECO:0000256" key="1">
    <source>
        <dbReference type="ARBA" id="ARBA00004370"/>
    </source>
</evidence>
<dbReference type="EMBL" id="CATQJA010002664">
    <property type="protein sequence ID" value="CAJ0582478.1"/>
    <property type="molecule type" value="Genomic_DNA"/>
</dbReference>
<comment type="subcellular location">
    <subcellularLocation>
        <location evidence="1">Membrane</location>
    </subcellularLocation>
</comment>
<evidence type="ECO:0000313" key="9">
    <source>
        <dbReference type="Proteomes" id="UP001177023"/>
    </source>
</evidence>
<dbReference type="GO" id="GO:0016020">
    <property type="term" value="C:membrane"/>
    <property type="evidence" value="ECO:0007669"/>
    <property type="project" value="UniProtKB-SubCell"/>
</dbReference>
<evidence type="ECO:0000256" key="4">
    <source>
        <dbReference type="ARBA" id="ARBA00023136"/>
    </source>
</evidence>
<keyword evidence="3 6" id="KW-1133">Transmembrane helix</keyword>
<keyword evidence="9" id="KW-1185">Reference proteome</keyword>
<protein>
    <recommendedName>
        <fullName evidence="7">G-protein coupled receptors family 1 profile domain-containing protein</fullName>
    </recommendedName>
</protein>
<dbReference type="GO" id="GO:0004930">
    <property type="term" value="F:G protein-coupled receptor activity"/>
    <property type="evidence" value="ECO:0007669"/>
    <property type="project" value="InterPro"/>
</dbReference>
<dbReference type="PANTHER" id="PTHR46895:SF4">
    <property type="entry name" value="G-PROTEIN COUPLED RECEPTORS FAMILY 1 PROFILE DOMAIN-CONTAINING PROTEIN"/>
    <property type="match status" value="1"/>
</dbReference>
<dbReference type="CDD" id="cd14978">
    <property type="entry name" value="7tmA_FMRFamide_R-like"/>
    <property type="match status" value="1"/>
</dbReference>
<feature type="transmembrane region" description="Helical" evidence="6">
    <location>
        <begin position="102"/>
        <end position="124"/>
    </location>
</feature>
<feature type="transmembrane region" description="Helical" evidence="6">
    <location>
        <begin position="61"/>
        <end position="82"/>
    </location>
</feature>
<feature type="transmembrane region" description="Helical" evidence="6">
    <location>
        <begin position="270"/>
        <end position="289"/>
    </location>
</feature>
<evidence type="ECO:0000256" key="3">
    <source>
        <dbReference type="ARBA" id="ARBA00022989"/>
    </source>
</evidence>
<dbReference type="Gene3D" id="1.20.1070.10">
    <property type="entry name" value="Rhodopsin 7-helix transmembrane proteins"/>
    <property type="match status" value="1"/>
</dbReference>
<sequence>MAVNFSHICLTEKQQMVHGTELEYNLQRYVYPAIAIFGILGNALNLTVLLNRNMRSRANCFLAVLAFADIIFLSLVLPNVLANYGAFVFNYYFRWFYFTTKMHIISLANWSSAVAIWCIISVCADRLWGIRNPLYARDPWPWWKMPLVMSTIVVGTGVCTLYQHFEYNCPLRDYCNGTQIFSRCQAITNERMFGRPNPYPEAWRNLISFCVTLYPLVMIICPIILLAVLNLLLICALRRRQHNLMLGGHAPDSRKRSTEVNSFAKTEHRVTLTVTFIVTMFTITNGPSALEHLVRKTFSQDDMTLYYDINMICTTLVIFGKASNFILFCLGSKHFRLRLIKLTQKKMNKKIENFSSTFLDRTSLRRSSGPLMKKRSSTMNESCNTSENSQESSKKRLPSRASLNLRPLTLVDNRTGPSRAVPFVPPTERFTPYEDGSEPLIHTNSNTERE</sequence>
<comment type="caution">
    <text evidence="8">The sequence shown here is derived from an EMBL/GenBank/DDBJ whole genome shotgun (WGS) entry which is preliminary data.</text>
</comment>
<evidence type="ECO:0000259" key="7">
    <source>
        <dbReference type="PROSITE" id="PS50262"/>
    </source>
</evidence>
<feature type="domain" description="G-protein coupled receptors family 1 profile" evidence="7">
    <location>
        <begin position="41"/>
        <end position="328"/>
    </location>
</feature>
<name>A0AA36DA14_9BILA</name>
<dbReference type="Proteomes" id="UP001177023">
    <property type="component" value="Unassembled WGS sequence"/>
</dbReference>
<feature type="transmembrane region" description="Helical" evidence="6">
    <location>
        <begin position="309"/>
        <end position="331"/>
    </location>
</feature>
<feature type="transmembrane region" description="Helical" evidence="6">
    <location>
        <begin position="29"/>
        <end position="49"/>
    </location>
</feature>
<feature type="compositionally biased region" description="Polar residues" evidence="5">
    <location>
        <begin position="377"/>
        <end position="391"/>
    </location>
</feature>
<feature type="non-terminal residue" evidence="8">
    <location>
        <position position="1"/>
    </location>
</feature>
<organism evidence="8 9">
    <name type="scientific">Mesorhabditis spiculigera</name>
    <dbReference type="NCBI Taxonomy" id="96644"/>
    <lineage>
        <taxon>Eukaryota</taxon>
        <taxon>Metazoa</taxon>
        <taxon>Ecdysozoa</taxon>
        <taxon>Nematoda</taxon>
        <taxon>Chromadorea</taxon>
        <taxon>Rhabditida</taxon>
        <taxon>Rhabditina</taxon>
        <taxon>Rhabditomorpha</taxon>
        <taxon>Rhabditoidea</taxon>
        <taxon>Rhabditidae</taxon>
        <taxon>Mesorhabditinae</taxon>
        <taxon>Mesorhabditis</taxon>
    </lineage>
</organism>
<dbReference type="PANTHER" id="PTHR46895">
    <property type="entry name" value="PROTEIN CBG20548-RELATED"/>
    <property type="match status" value="1"/>
</dbReference>
<dbReference type="PRINTS" id="PR00237">
    <property type="entry name" value="GPCRRHODOPSN"/>
</dbReference>
<evidence type="ECO:0000256" key="6">
    <source>
        <dbReference type="SAM" id="Phobius"/>
    </source>
</evidence>
<proteinExistence type="predicted"/>
<keyword evidence="4 6" id="KW-0472">Membrane</keyword>
<dbReference type="InterPro" id="IPR000276">
    <property type="entry name" value="GPCR_Rhodpsn"/>
</dbReference>
<dbReference type="InterPro" id="IPR017452">
    <property type="entry name" value="GPCR_Rhodpsn_7TM"/>
</dbReference>
<dbReference type="PROSITE" id="PS50262">
    <property type="entry name" value="G_PROTEIN_RECEP_F1_2"/>
    <property type="match status" value="1"/>
</dbReference>
<evidence type="ECO:0000256" key="5">
    <source>
        <dbReference type="SAM" id="MobiDB-lite"/>
    </source>
</evidence>
<gene>
    <name evidence="8" type="ORF">MSPICULIGERA_LOCUS20609</name>
</gene>
<reference evidence="8" key="1">
    <citation type="submission" date="2023-06" db="EMBL/GenBank/DDBJ databases">
        <authorList>
            <person name="Delattre M."/>
        </authorList>
    </citation>
    <scope>NUCLEOTIDE SEQUENCE</scope>
    <source>
        <strain evidence="8">AF72</strain>
    </source>
</reference>
<feature type="transmembrane region" description="Helical" evidence="6">
    <location>
        <begin position="213"/>
        <end position="237"/>
    </location>
</feature>
<evidence type="ECO:0000256" key="2">
    <source>
        <dbReference type="ARBA" id="ARBA00022692"/>
    </source>
</evidence>
<dbReference type="SUPFAM" id="SSF81321">
    <property type="entry name" value="Family A G protein-coupled receptor-like"/>
    <property type="match status" value="1"/>
</dbReference>
<accession>A0AA36DA14</accession>